<feature type="transmembrane region" description="Helical" evidence="6">
    <location>
        <begin position="169"/>
        <end position="193"/>
    </location>
</feature>
<feature type="transmembrane region" description="Helical" evidence="6">
    <location>
        <begin position="141"/>
        <end position="163"/>
    </location>
</feature>
<accession>A0A120KMG8</accession>
<sequence length="508" mass="51450">MPSPAPVTPSRARAGALAVFAVFLLHGLMQGSWVARLPTVRGDLELTPSRIGLILLIGSCGNLTSMPVAGAVIQRFGTRRSLVVASASYAVLITAGCVMVAQGSQLGLVICLYLAQAASGVWTTTFNAASGRAERAVGRPIISRFHAGWSVGTVLAASVTTALDRAGVGLVAHLATVAALVLVANSVLTAWLLPDVDHAERVARLEEALEQAAGEGDDAAAVPADLGAPADDARPLLDAAAEAAADVVPEDPGTGPSVTPVVPPAVPGDAADDVADGSPTAPDGRPAGRASSAPPPAPSGPAPVRLPSAAAAWREPRTILIGLLLLACGLAEGSANDWIALGVTDDFGGGTNTALGTTGLTVFVSFMMLTRFLGTGVIARLGRVRTMRTSLVLASVGLTVFGLSPWLPMALVGIAMWAMGTALAFPLGMSAVSDDPVWMTVRVAVVSTIAYGASLAGPPVLGLIAGWIGYRHALLLIVLVLVPTIWIVPVLAPSTGPASPSEQERPAA</sequence>
<feature type="transmembrane region" description="Helical" evidence="6">
    <location>
        <begin position="439"/>
        <end position="461"/>
    </location>
</feature>
<feature type="compositionally biased region" description="Low complexity" evidence="5">
    <location>
        <begin position="276"/>
        <end position="292"/>
    </location>
</feature>
<dbReference type="GO" id="GO:0016020">
    <property type="term" value="C:membrane"/>
    <property type="evidence" value="ECO:0007669"/>
    <property type="project" value="UniProtKB-SubCell"/>
</dbReference>
<keyword evidence="2 6" id="KW-0812">Transmembrane</keyword>
<dbReference type="InterPro" id="IPR036259">
    <property type="entry name" value="MFS_trans_sf"/>
</dbReference>
<dbReference type="Proteomes" id="UP000065220">
    <property type="component" value="Chromosome"/>
</dbReference>
<dbReference type="Gene3D" id="1.20.1250.20">
    <property type="entry name" value="MFS general substrate transporter like domains"/>
    <property type="match status" value="2"/>
</dbReference>
<gene>
    <name evidence="7" type="ORF">AXF14_05365</name>
</gene>
<dbReference type="InterPro" id="IPR011701">
    <property type="entry name" value="MFS"/>
</dbReference>
<dbReference type="SUPFAM" id="SSF103473">
    <property type="entry name" value="MFS general substrate transporter"/>
    <property type="match status" value="1"/>
</dbReference>
<name>A0A120KMG8_ACTRD</name>
<dbReference type="RefSeq" id="WP_067941468.1">
    <property type="nucleotide sequence ID" value="NZ_CP014228.1"/>
</dbReference>
<feature type="transmembrane region" description="Helical" evidence="6">
    <location>
        <begin position="50"/>
        <end position="73"/>
    </location>
</feature>
<feature type="transmembrane region" description="Helical" evidence="6">
    <location>
        <begin position="82"/>
        <end position="101"/>
    </location>
</feature>
<evidence type="ECO:0008006" key="9">
    <source>
        <dbReference type="Google" id="ProtNLM"/>
    </source>
</evidence>
<evidence type="ECO:0000313" key="8">
    <source>
        <dbReference type="Proteomes" id="UP000065220"/>
    </source>
</evidence>
<feature type="transmembrane region" description="Helical" evidence="6">
    <location>
        <begin position="473"/>
        <end position="492"/>
    </location>
</feature>
<feature type="transmembrane region" description="Helical" evidence="6">
    <location>
        <begin position="107"/>
        <end position="129"/>
    </location>
</feature>
<comment type="subcellular location">
    <subcellularLocation>
        <location evidence="1">Membrane</location>
        <topology evidence="1">Multi-pass membrane protein</topology>
    </subcellularLocation>
</comment>
<evidence type="ECO:0000256" key="2">
    <source>
        <dbReference type="ARBA" id="ARBA00022692"/>
    </source>
</evidence>
<keyword evidence="8" id="KW-1185">Reference proteome</keyword>
<evidence type="ECO:0000313" key="7">
    <source>
        <dbReference type="EMBL" id="AMD87124.1"/>
    </source>
</evidence>
<dbReference type="EMBL" id="CP014228">
    <property type="protein sequence ID" value="AMD87124.1"/>
    <property type="molecule type" value="Genomic_DNA"/>
</dbReference>
<feature type="transmembrane region" description="Helical" evidence="6">
    <location>
        <begin position="391"/>
        <end position="419"/>
    </location>
</feature>
<evidence type="ECO:0000256" key="1">
    <source>
        <dbReference type="ARBA" id="ARBA00004141"/>
    </source>
</evidence>
<evidence type="ECO:0000256" key="5">
    <source>
        <dbReference type="SAM" id="MobiDB-lite"/>
    </source>
</evidence>
<evidence type="ECO:0000256" key="6">
    <source>
        <dbReference type="SAM" id="Phobius"/>
    </source>
</evidence>
<dbReference type="InterPro" id="IPR051788">
    <property type="entry name" value="MFS_Transporter"/>
</dbReference>
<feature type="compositionally biased region" description="Low complexity" evidence="5">
    <location>
        <begin position="244"/>
        <end position="260"/>
    </location>
</feature>
<dbReference type="AlphaFoldDB" id="A0A120KMG8"/>
<protein>
    <recommendedName>
        <fullName evidence="9">MFS transporter</fullName>
    </recommendedName>
</protein>
<feature type="region of interest" description="Disordered" evidence="5">
    <location>
        <begin position="244"/>
        <end position="303"/>
    </location>
</feature>
<keyword evidence="3 6" id="KW-1133">Transmembrane helix</keyword>
<dbReference type="GO" id="GO:0022857">
    <property type="term" value="F:transmembrane transporter activity"/>
    <property type="evidence" value="ECO:0007669"/>
    <property type="project" value="InterPro"/>
</dbReference>
<dbReference type="Pfam" id="PF07690">
    <property type="entry name" value="MFS_1"/>
    <property type="match status" value="1"/>
</dbReference>
<dbReference type="KEGG" id="ard:AXF14_05365"/>
<keyword evidence="4 6" id="KW-0472">Membrane</keyword>
<proteinExistence type="predicted"/>
<organism evidence="7 8">
    <name type="scientific">Actinomyces radicidentis</name>
    <dbReference type="NCBI Taxonomy" id="111015"/>
    <lineage>
        <taxon>Bacteria</taxon>
        <taxon>Bacillati</taxon>
        <taxon>Actinomycetota</taxon>
        <taxon>Actinomycetes</taxon>
        <taxon>Actinomycetales</taxon>
        <taxon>Actinomycetaceae</taxon>
        <taxon>Actinomyces</taxon>
    </lineage>
</organism>
<feature type="transmembrane region" description="Helical" evidence="6">
    <location>
        <begin position="319"/>
        <end position="340"/>
    </location>
</feature>
<evidence type="ECO:0000256" key="3">
    <source>
        <dbReference type="ARBA" id="ARBA00022989"/>
    </source>
</evidence>
<reference evidence="8" key="1">
    <citation type="submission" date="2016-02" db="EMBL/GenBank/DDBJ databases">
        <authorList>
            <person name="Holder M.E."/>
            <person name="Ajami N.J."/>
            <person name="Petrosino J.F."/>
        </authorList>
    </citation>
    <scope>NUCLEOTIDE SEQUENCE [LARGE SCALE GENOMIC DNA]</scope>
    <source>
        <strain evidence="8">CCUG 36733</strain>
    </source>
</reference>
<dbReference type="PANTHER" id="PTHR23514">
    <property type="entry name" value="BYPASS OF STOP CODON PROTEIN 6"/>
    <property type="match status" value="1"/>
</dbReference>
<feature type="transmembrane region" description="Helical" evidence="6">
    <location>
        <begin position="360"/>
        <end position="379"/>
    </location>
</feature>
<dbReference type="PANTHER" id="PTHR23514:SF13">
    <property type="entry name" value="INNER MEMBRANE PROTEIN YBJJ"/>
    <property type="match status" value="1"/>
</dbReference>
<dbReference type="OrthoDB" id="9809599at2"/>
<evidence type="ECO:0000256" key="4">
    <source>
        <dbReference type="ARBA" id="ARBA00023136"/>
    </source>
</evidence>